<gene>
    <name evidence="1" type="ORF">J7I42_18045</name>
</gene>
<keyword evidence="2" id="KW-1185">Reference proteome</keyword>
<reference evidence="1 2" key="1">
    <citation type="submission" date="2021-03" db="EMBL/GenBank/DDBJ databases">
        <title>Assistant Professor.</title>
        <authorList>
            <person name="Huq M.A."/>
        </authorList>
    </citation>
    <scope>NUCLEOTIDE SEQUENCE [LARGE SCALE GENOMIC DNA]</scope>
    <source>
        <strain evidence="1 2">MAH-29</strain>
    </source>
</reference>
<name>A0ABS3YWC4_9BACT</name>
<evidence type="ECO:0000313" key="2">
    <source>
        <dbReference type="Proteomes" id="UP000677244"/>
    </source>
</evidence>
<sequence length="56" mass="6218">MIFSDGGANLVCILADLFALYANNRFLYVNDINMSCHRSLPMTNNNKKGVLPAQMP</sequence>
<dbReference type="RefSeq" id="WP_209140243.1">
    <property type="nucleotide sequence ID" value="NZ_JAGHKO010000004.1"/>
</dbReference>
<dbReference type="EMBL" id="JAGHKO010000004">
    <property type="protein sequence ID" value="MBO9202193.1"/>
    <property type="molecule type" value="Genomic_DNA"/>
</dbReference>
<evidence type="ECO:0000313" key="1">
    <source>
        <dbReference type="EMBL" id="MBO9202193.1"/>
    </source>
</evidence>
<organism evidence="1 2">
    <name type="scientific">Niastella soli</name>
    <dbReference type="NCBI Taxonomy" id="2821487"/>
    <lineage>
        <taxon>Bacteria</taxon>
        <taxon>Pseudomonadati</taxon>
        <taxon>Bacteroidota</taxon>
        <taxon>Chitinophagia</taxon>
        <taxon>Chitinophagales</taxon>
        <taxon>Chitinophagaceae</taxon>
        <taxon>Niastella</taxon>
    </lineage>
</organism>
<accession>A0ABS3YWC4</accession>
<protein>
    <submittedName>
        <fullName evidence="1">Uncharacterized protein</fullName>
    </submittedName>
</protein>
<comment type="caution">
    <text evidence="1">The sequence shown here is derived from an EMBL/GenBank/DDBJ whole genome shotgun (WGS) entry which is preliminary data.</text>
</comment>
<proteinExistence type="predicted"/>
<dbReference type="Proteomes" id="UP000677244">
    <property type="component" value="Unassembled WGS sequence"/>
</dbReference>